<dbReference type="Pfam" id="PF05071">
    <property type="entry name" value="NDUFA12"/>
    <property type="match status" value="1"/>
</dbReference>
<keyword evidence="2" id="KW-0472">Membrane</keyword>
<keyword evidence="2" id="KW-0999">Mitochondrion inner membrane</keyword>
<dbReference type="Proteomes" id="UP000241769">
    <property type="component" value="Unassembled WGS sequence"/>
</dbReference>
<dbReference type="OrthoDB" id="274641at2759"/>
<organism evidence="3 4">
    <name type="scientific">Planoprotostelium fungivorum</name>
    <dbReference type="NCBI Taxonomy" id="1890364"/>
    <lineage>
        <taxon>Eukaryota</taxon>
        <taxon>Amoebozoa</taxon>
        <taxon>Evosea</taxon>
        <taxon>Variosea</taxon>
        <taxon>Cavosteliida</taxon>
        <taxon>Cavosteliaceae</taxon>
        <taxon>Planoprotostelium</taxon>
    </lineage>
</organism>
<dbReference type="AlphaFoldDB" id="A0A2P6NCS1"/>
<keyword evidence="4" id="KW-1185">Reference proteome</keyword>
<keyword evidence="2" id="KW-0679">Respiratory chain</keyword>
<dbReference type="GO" id="GO:0005743">
    <property type="term" value="C:mitochondrial inner membrane"/>
    <property type="evidence" value="ECO:0007669"/>
    <property type="project" value="UniProtKB-SubCell"/>
</dbReference>
<evidence type="ECO:0000313" key="4">
    <source>
        <dbReference type="Proteomes" id="UP000241769"/>
    </source>
</evidence>
<protein>
    <recommendedName>
        <fullName evidence="2">NADH dehydrogenase [ubiquinone] 1 alpha subcomplex subunit 12</fullName>
    </recommendedName>
</protein>
<accession>A0A2P6NCS1</accession>
<reference evidence="3 4" key="1">
    <citation type="journal article" date="2018" name="Genome Biol. Evol.">
        <title>Multiple Roots of Fruiting Body Formation in Amoebozoa.</title>
        <authorList>
            <person name="Hillmann F."/>
            <person name="Forbes G."/>
            <person name="Novohradska S."/>
            <person name="Ferling I."/>
            <person name="Riege K."/>
            <person name="Groth M."/>
            <person name="Westermann M."/>
            <person name="Marz M."/>
            <person name="Spaller T."/>
            <person name="Winckler T."/>
            <person name="Schaap P."/>
            <person name="Glockner G."/>
        </authorList>
    </citation>
    <scope>NUCLEOTIDE SEQUENCE [LARGE SCALE GENOMIC DNA]</scope>
    <source>
        <strain evidence="3 4">Jena</strain>
    </source>
</reference>
<evidence type="ECO:0000256" key="2">
    <source>
        <dbReference type="RuleBase" id="RU363103"/>
    </source>
</evidence>
<keyword evidence="2" id="KW-0496">Mitochondrion</keyword>
<dbReference type="FunCoup" id="A0A2P6NCS1">
    <property type="interactions" value="477"/>
</dbReference>
<dbReference type="GO" id="GO:0045271">
    <property type="term" value="C:respiratory chain complex I"/>
    <property type="evidence" value="ECO:0007669"/>
    <property type="project" value="InterPro"/>
</dbReference>
<dbReference type="InParanoid" id="A0A2P6NCS1"/>
<gene>
    <name evidence="3" type="ORF">PROFUN_10856</name>
</gene>
<comment type="similarity">
    <text evidence="1 2">Belongs to the complex I NDUFA12 subunit family.</text>
</comment>
<comment type="caution">
    <text evidence="3">The sequence shown here is derived from an EMBL/GenBank/DDBJ whole genome shotgun (WGS) entry which is preliminary data.</text>
</comment>
<evidence type="ECO:0000313" key="3">
    <source>
        <dbReference type="EMBL" id="PRP81756.1"/>
    </source>
</evidence>
<name>A0A2P6NCS1_9EUKA</name>
<sequence>MSGLWKNYWANSMNTLPRYTQYIKQNGVKSYLSSLFRLSDAKVGTLVGKDRLGNQYFENCDEVLGKHRWMVPPAGTGKGRFEASAVPPEWHAWMHHMSDAPGHQVEKAFKPFYALSKMKNATGSENYYSPPNFILNDKFKKSVAGGFEVWTPKGTKSGEGSSSP</sequence>
<keyword evidence="2" id="KW-0249">Electron transport</keyword>
<dbReference type="PANTHER" id="PTHR12910">
    <property type="entry name" value="NADH-UBIQUINONE OXIDOREDUCTASE SUBUNIT B17.2"/>
    <property type="match status" value="1"/>
</dbReference>
<dbReference type="PANTHER" id="PTHR12910:SF2">
    <property type="entry name" value="NADH DEHYDROGENASE [UBIQUINONE] 1 ALPHA SUBCOMPLEX SUBUNIT 12"/>
    <property type="match status" value="1"/>
</dbReference>
<proteinExistence type="inferred from homology"/>
<dbReference type="GO" id="GO:0006979">
    <property type="term" value="P:response to oxidative stress"/>
    <property type="evidence" value="ECO:0007669"/>
    <property type="project" value="TreeGrafter"/>
</dbReference>
<dbReference type="InterPro" id="IPR007763">
    <property type="entry name" value="NDUFA12"/>
</dbReference>
<comment type="subcellular location">
    <subcellularLocation>
        <location evidence="2">Mitochondrion inner membrane</location>
        <topology evidence="2">Peripheral membrane protein</topology>
        <orientation evidence="2">Matrix side</orientation>
    </subcellularLocation>
</comment>
<dbReference type="EMBL" id="MDYQ01000119">
    <property type="protein sequence ID" value="PRP81756.1"/>
    <property type="molecule type" value="Genomic_DNA"/>
</dbReference>
<dbReference type="STRING" id="1890364.A0A2P6NCS1"/>
<evidence type="ECO:0000256" key="1">
    <source>
        <dbReference type="ARBA" id="ARBA00007355"/>
    </source>
</evidence>
<keyword evidence="3" id="KW-0830">Ubiquinone</keyword>
<comment type="function">
    <text evidence="2">Accessory subunit of the mitochondrial membrane respiratory chain NADH dehydrogenase (Complex I), that is believed not to be involved in catalysis. Complex I functions in the transfer of electrons from NADH to the respiratory chain. The immediate electron acceptor for the enzyme is believed to be ubiquinone.</text>
</comment>
<keyword evidence="2" id="KW-0813">Transport</keyword>